<accession>A0AAU8B2L6</accession>
<organism evidence="2">
    <name type="scientific">Dulem virus 32</name>
    <dbReference type="NCBI Taxonomy" id="3145750"/>
    <lineage>
        <taxon>Viruses</taxon>
        <taxon>Duplodnaviria</taxon>
        <taxon>Heunggongvirae</taxon>
        <taxon>Uroviricota</taxon>
        <taxon>Caudoviricetes</taxon>
    </lineage>
</organism>
<protein>
    <submittedName>
        <fullName evidence="2">Uncharacterized protein</fullName>
    </submittedName>
</protein>
<reference evidence="2" key="1">
    <citation type="submission" date="2024-03" db="EMBL/GenBank/DDBJ databases">
        <title>Diverse circular DNA viruses in blood, oral, and fecal samples of captive lemurs.</title>
        <authorList>
            <person name="Paietta E.N."/>
            <person name="Kraberger S."/>
            <person name="Lund M.C."/>
            <person name="Custer J.M."/>
            <person name="Vargas K.M."/>
            <person name="Ehmke E.E."/>
            <person name="Yoder A.D."/>
            <person name="Varsani A."/>
        </authorList>
    </citation>
    <scope>NUCLEOTIDE SEQUENCE</scope>
    <source>
        <strain evidence="2">Duke_24SF_91</strain>
    </source>
</reference>
<name>A0AAU8B2L6_9CAUD</name>
<evidence type="ECO:0000313" key="2">
    <source>
        <dbReference type="EMBL" id="XCD05803.1"/>
    </source>
</evidence>
<dbReference type="EMBL" id="PP511597">
    <property type="protein sequence ID" value="XCD05803.1"/>
    <property type="molecule type" value="Genomic_DNA"/>
</dbReference>
<feature type="region of interest" description="Disordered" evidence="1">
    <location>
        <begin position="1"/>
        <end position="23"/>
    </location>
</feature>
<evidence type="ECO:0000256" key="1">
    <source>
        <dbReference type="SAM" id="MobiDB-lite"/>
    </source>
</evidence>
<sequence length="34" mass="3725">MKCSARETANSSPRRGRPGSIFGVQIVMAGRRFT</sequence>
<proteinExistence type="predicted"/>